<dbReference type="AlphaFoldDB" id="A0A388M3N7"/>
<feature type="compositionally biased region" description="Acidic residues" evidence="1">
    <location>
        <begin position="1"/>
        <end position="27"/>
    </location>
</feature>
<accession>A0A388M3N7</accession>
<dbReference type="EMBL" id="BFEA01000716">
    <property type="protein sequence ID" value="GBG89102.1"/>
    <property type="molecule type" value="Genomic_DNA"/>
</dbReference>
<dbReference type="Gramene" id="GBG89102">
    <property type="protein sequence ID" value="GBG89102"/>
    <property type="gene ID" value="CBR_g48813"/>
</dbReference>
<keyword evidence="3" id="KW-1185">Reference proteome</keyword>
<dbReference type="Proteomes" id="UP000265515">
    <property type="component" value="Unassembled WGS sequence"/>
</dbReference>
<dbReference type="Gene3D" id="1.20.141.10">
    <property type="entry name" value="Chitosanase, subunit A, domain 1"/>
    <property type="match status" value="1"/>
</dbReference>
<comment type="caution">
    <text evidence="2">The sequence shown here is derived from an EMBL/GenBank/DDBJ whole genome shotgun (WGS) entry which is preliminary data.</text>
</comment>
<proteinExistence type="predicted"/>
<name>A0A388M3N7_CHABU</name>
<sequence>MEDDVDDDEEDGDKEGGEEEEEEEELQGGDGGHVTPVVVGDGDEDDGGRSFGVARGHQRRRWGRGGVGDDDGADNRDDGGGTLLQASSGATNRRLPAAEAEARQLLQSIGRQSPLLQAAILDAVIAFGTTSKPRRFTLPCGDRRLNARQLCADTVVREATLANPGGTDQSWLSSFVATYEVAMSLHGQGFFGDSLYRPRAFKQLADQGAWNMDRPILVSTRRYARLATYYVIQVDDGRLRADCWV</sequence>
<evidence type="ECO:0000256" key="1">
    <source>
        <dbReference type="SAM" id="MobiDB-lite"/>
    </source>
</evidence>
<reference evidence="2 3" key="1">
    <citation type="journal article" date="2018" name="Cell">
        <title>The Chara Genome: Secondary Complexity and Implications for Plant Terrestrialization.</title>
        <authorList>
            <person name="Nishiyama T."/>
            <person name="Sakayama H."/>
            <person name="Vries J.D."/>
            <person name="Buschmann H."/>
            <person name="Saint-Marcoux D."/>
            <person name="Ullrich K.K."/>
            <person name="Haas F.B."/>
            <person name="Vanderstraeten L."/>
            <person name="Becker D."/>
            <person name="Lang D."/>
            <person name="Vosolsobe S."/>
            <person name="Rombauts S."/>
            <person name="Wilhelmsson P.K.I."/>
            <person name="Janitza P."/>
            <person name="Kern R."/>
            <person name="Heyl A."/>
            <person name="Rumpler F."/>
            <person name="Villalobos L.I.A.C."/>
            <person name="Clay J.M."/>
            <person name="Skokan R."/>
            <person name="Toyoda A."/>
            <person name="Suzuki Y."/>
            <person name="Kagoshima H."/>
            <person name="Schijlen E."/>
            <person name="Tajeshwar N."/>
            <person name="Catarino B."/>
            <person name="Hetherington A.J."/>
            <person name="Saltykova A."/>
            <person name="Bonnot C."/>
            <person name="Breuninger H."/>
            <person name="Symeonidi A."/>
            <person name="Radhakrishnan G.V."/>
            <person name="Van Nieuwerburgh F."/>
            <person name="Deforce D."/>
            <person name="Chang C."/>
            <person name="Karol K.G."/>
            <person name="Hedrich R."/>
            <person name="Ulvskov P."/>
            <person name="Glockner G."/>
            <person name="Delwiche C.F."/>
            <person name="Petrasek J."/>
            <person name="Van de Peer Y."/>
            <person name="Friml J."/>
            <person name="Beilby M."/>
            <person name="Dolan L."/>
            <person name="Kohara Y."/>
            <person name="Sugano S."/>
            <person name="Fujiyama A."/>
            <person name="Delaux P.-M."/>
            <person name="Quint M."/>
            <person name="TheiBen G."/>
            <person name="Hagemann M."/>
            <person name="Harholt J."/>
            <person name="Dunand C."/>
            <person name="Zachgo S."/>
            <person name="Langdale J."/>
            <person name="Maumus F."/>
            <person name="Straeten D.V.D."/>
            <person name="Gould S.B."/>
            <person name="Rensing S.A."/>
        </authorList>
    </citation>
    <scope>NUCLEOTIDE SEQUENCE [LARGE SCALE GENOMIC DNA]</scope>
    <source>
        <strain evidence="2 3">S276</strain>
    </source>
</reference>
<protein>
    <submittedName>
        <fullName evidence="2">Uncharacterized protein</fullName>
    </submittedName>
</protein>
<evidence type="ECO:0000313" key="3">
    <source>
        <dbReference type="Proteomes" id="UP000265515"/>
    </source>
</evidence>
<gene>
    <name evidence="2" type="ORF">CBR_g48813</name>
</gene>
<evidence type="ECO:0000313" key="2">
    <source>
        <dbReference type="EMBL" id="GBG89102.1"/>
    </source>
</evidence>
<feature type="region of interest" description="Disordered" evidence="1">
    <location>
        <begin position="1"/>
        <end position="95"/>
    </location>
</feature>
<organism evidence="2 3">
    <name type="scientific">Chara braunii</name>
    <name type="common">Braun's stonewort</name>
    <dbReference type="NCBI Taxonomy" id="69332"/>
    <lineage>
        <taxon>Eukaryota</taxon>
        <taxon>Viridiplantae</taxon>
        <taxon>Streptophyta</taxon>
        <taxon>Charophyceae</taxon>
        <taxon>Charales</taxon>
        <taxon>Characeae</taxon>
        <taxon>Chara</taxon>
    </lineage>
</organism>